<dbReference type="EC" id="6.3.2.2" evidence="5"/>
<dbReference type="HAMAP" id="MF_01609">
    <property type="entry name" value="Glu_cys_ligase_2"/>
    <property type="match status" value="1"/>
</dbReference>
<dbReference type="Pfam" id="PF04107">
    <property type="entry name" value="GCS2"/>
    <property type="match status" value="1"/>
</dbReference>
<reference evidence="7" key="1">
    <citation type="journal article" date="2019" name="Int. J. Syst. Evol. Microbiol.">
        <title>The Global Catalogue of Microorganisms (GCM) 10K type strain sequencing project: providing services to taxonomists for standard genome sequencing and annotation.</title>
        <authorList>
            <consortium name="The Broad Institute Genomics Platform"/>
            <consortium name="The Broad Institute Genome Sequencing Center for Infectious Disease"/>
            <person name="Wu L."/>
            <person name="Ma J."/>
        </authorList>
    </citation>
    <scope>NUCLEOTIDE SEQUENCE [LARGE SCALE GENOMIC DNA]</scope>
    <source>
        <strain evidence="7">ICMP 6774ER</strain>
    </source>
</reference>
<dbReference type="PANTHER" id="PTHR36510">
    <property type="entry name" value="GLUTAMATE--CYSTEINE LIGASE 2-RELATED"/>
    <property type="match status" value="1"/>
</dbReference>
<dbReference type="InterPro" id="IPR011793">
    <property type="entry name" value="YbdK"/>
</dbReference>
<dbReference type="NCBIfam" id="TIGR02050">
    <property type="entry name" value="gshA_cyan_rel"/>
    <property type="match status" value="1"/>
</dbReference>
<comment type="function">
    <text evidence="5">ATP-dependent carboxylate-amine ligase which exhibits weak glutamate--cysteine ligase activity.</text>
</comment>
<proteinExistence type="inferred from homology"/>
<dbReference type="SUPFAM" id="SSF55931">
    <property type="entry name" value="Glutamine synthetase/guanido kinase"/>
    <property type="match status" value="1"/>
</dbReference>
<evidence type="ECO:0000256" key="2">
    <source>
        <dbReference type="ARBA" id="ARBA00022741"/>
    </source>
</evidence>
<dbReference type="PANTHER" id="PTHR36510:SF1">
    <property type="entry name" value="GLUTAMATE--CYSTEINE LIGASE 2-RELATED"/>
    <property type="match status" value="1"/>
</dbReference>
<dbReference type="InterPro" id="IPR006336">
    <property type="entry name" value="GCS2"/>
</dbReference>
<accession>A0ABW4SN86</accession>
<keyword evidence="2 5" id="KW-0547">Nucleotide-binding</keyword>
<keyword evidence="1 5" id="KW-0436">Ligase</keyword>
<comment type="catalytic activity">
    <reaction evidence="4 5">
        <text>L-cysteine + L-glutamate + ATP = gamma-L-glutamyl-L-cysteine + ADP + phosphate + H(+)</text>
        <dbReference type="Rhea" id="RHEA:13285"/>
        <dbReference type="ChEBI" id="CHEBI:15378"/>
        <dbReference type="ChEBI" id="CHEBI:29985"/>
        <dbReference type="ChEBI" id="CHEBI:30616"/>
        <dbReference type="ChEBI" id="CHEBI:35235"/>
        <dbReference type="ChEBI" id="CHEBI:43474"/>
        <dbReference type="ChEBI" id="CHEBI:58173"/>
        <dbReference type="ChEBI" id="CHEBI:456216"/>
        <dbReference type="EC" id="6.3.2.2"/>
    </reaction>
</comment>
<dbReference type="EMBL" id="JBHUFV010000003">
    <property type="protein sequence ID" value="MFD1930265.1"/>
    <property type="molecule type" value="Genomic_DNA"/>
</dbReference>
<dbReference type="Gene3D" id="3.30.590.20">
    <property type="match status" value="1"/>
</dbReference>
<evidence type="ECO:0000256" key="3">
    <source>
        <dbReference type="ARBA" id="ARBA00022840"/>
    </source>
</evidence>
<keyword evidence="3 5" id="KW-0067">ATP-binding</keyword>
<dbReference type="InterPro" id="IPR050141">
    <property type="entry name" value="GCL_type2/YbdK_subfam"/>
</dbReference>
<dbReference type="GO" id="GO:0016874">
    <property type="term" value="F:ligase activity"/>
    <property type="evidence" value="ECO:0007669"/>
    <property type="project" value="UniProtKB-KW"/>
</dbReference>
<gene>
    <name evidence="6" type="ORF">ACFSKW_02120</name>
</gene>
<keyword evidence="7" id="KW-1185">Reference proteome</keyword>
<evidence type="ECO:0000256" key="4">
    <source>
        <dbReference type="ARBA" id="ARBA00048819"/>
    </source>
</evidence>
<organism evidence="6 7">
    <name type="scientific">Nonomuraea mangrovi</name>
    <dbReference type="NCBI Taxonomy" id="2316207"/>
    <lineage>
        <taxon>Bacteria</taxon>
        <taxon>Bacillati</taxon>
        <taxon>Actinomycetota</taxon>
        <taxon>Actinomycetes</taxon>
        <taxon>Streptosporangiales</taxon>
        <taxon>Streptosporangiaceae</taxon>
        <taxon>Nonomuraea</taxon>
    </lineage>
</organism>
<sequence length="292" mass="31958">MTVTDRGTFPLTMGVEEEFILLDSDTGALAPVASQLPADLEGHAGIKPEAMRYQLETVTGVCASLEQVAREVAQRREIAAEAAERLGCHLVASGVAPGCLPGLAPLTDHPRYRELARRFPRLVATTGTCGCHVHIGIPSREMGLQVIGRLRPWLATLLAISANSPIADHRDTSWASWRYRRWSRWPSATAPRAWPSVEDYDAEVRALIRSGKILDERSVYFYARLSPRYPTVEVRVMDTCLSADDTVLVAALVRAMVATAMEDVRAGTPVTPLPDHPSRLLCAPPRGMDRVG</sequence>
<comment type="caution">
    <text evidence="6">The sequence shown here is derived from an EMBL/GenBank/DDBJ whole genome shotgun (WGS) entry which is preliminary data.</text>
</comment>
<evidence type="ECO:0000313" key="7">
    <source>
        <dbReference type="Proteomes" id="UP001597368"/>
    </source>
</evidence>
<name>A0ABW4SN86_9ACTN</name>
<dbReference type="RefSeq" id="WP_379568505.1">
    <property type="nucleotide sequence ID" value="NZ_JBHUFV010000003.1"/>
</dbReference>
<dbReference type="Proteomes" id="UP001597368">
    <property type="component" value="Unassembled WGS sequence"/>
</dbReference>
<protein>
    <recommendedName>
        <fullName evidence="5">Putative glutamate--cysteine ligase 2</fullName>
        <ecNumber evidence="5">6.3.2.2</ecNumber>
    </recommendedName>
    <alternativeName>
        <fullName evidence="5">Gamma-glutamylcysteine synthetase 2</fullName>
        <shortName evidence="5">GCS 2</shortName>
        <shortName evidence="5">Gamma-GCS 2</shortName>
    </alternativeName>
</protein>
<evidence type="ECO:0000256" key="1">
    <source>
        <dbReference type="ARBA" id="ARBA00022598"/>
    </source>
</evidence>
<dbReference type="InterPro" id="IPR014746">
    <property type="entry name" value="Gln_synth/guanido_kin_cat_dom"/>
</dbReference>
<evidence type="ECO:0000256" key="5">
    <source>
        <dbReference type="HAMAP-Rule" id="MF_01609"/>
    </source>
</evidence>
<evidence type="ECO:0000313" key="6">
    <source>
        <dbReference type="EMBL" id="MFD1930265.1"/>
    </source>
</evidence>
<comment type="similarity">
    <text evidence="5">Belongs to the glutamate--cysteine ligase type 2 family. YbdK subfamily.</text>
</comment>